<dbReference type="PANTHER" id="PTHR22852:SF0">
    <property type="entry name" value="DENTICLELESS PROTEIN HOMOLOG"/>
    <property type="match status" value="1"/>
</dbReference>
<evidence type="ECO:0000256" key="2">
    <source>
        <dbReference type="ARBA" id="ARBA00022574"/>
    </source>
</evidence>
<dbReference type="InterPro" id="IPR015943">
    <property type="entry name" value="WD40/YVTN_repeat-like_dom_sf"/>
</dbReference>
<dbReference type="Pfam" id="PF00400">
    <property type="entry name" value="WD40"/>
    <property type="match status" value="3"/>
</dbReference>
<dbReference type="AlphaFoldDB" id="A0A0M8MN00"/>
<evidence type="ECO:0000256" key="1">
    <source>
        <dbReference type="ARBA" id="ARBA00004906"/>
    </source>
</evidence>
<dbReference type="PROSITE" id="PS00678">
    <property type="entry name" value="WD_REPEATS_1"/>
    <property type="match status" value="2"/>
</dbReference>
<keyword evidence="2 6" id="KW-0853">WD repeat</keyword>
<feature type="repeat" description="WD" evidence="6">
    <location>
        <begin position="216"/>
        <end position="250"/>
    </location>
</feature>
<reference evidence="8 9" key="1">
    <citation type="submission" date="2015-07" db="EMBL/GenBank/DDBJ databases">
        <title>Draft Genome Sequence of Malassezia furfur CBS1878 and Malassezia pachydermatis CBS1879.</title>
        <authorList>
            <person name="Triana S."/>
            <person name="Ohm R."/>
            <person name="Gonzalez A."/>
            <person name="DeCock H."/>
            <person name="Restrepo S."/>
            <person name="Celis A."/>
        </authorList>
    </citation>
    <scope>NUCLEOTIDE SEQUENCE [LARGE SCALE GENOMIC DNA]</scope>
    <source>
        <strain evidence="8 9">CBS 1879</strain>
    </source>
</reference>
<gene>
    <name evidence="8" type="ORF">Malapachy_0246</name>
</gene>
<dbReference type="GeneID" id="28726650"/>
<sequence>MVAMSPARPRTPPPRLVRGTVTPSRASHFFLPRASPTPVTPPTLRQTQVSIHDSTPYLETPTHDTWSSPSSALHTPSSTTSEHAWPTSPTLGCKRRRCDEVATPKPPRPTLRRSALALMSRRDRRSVPFSTIPYLSSFQTSDDRCFYLPSGCVEHGMATPLSAAYMHGASASRDIPQYLAVGDEEGRVHVLDTQAPSTSQDHAILSTSPAIVNGSVFAMAWRPDDRVIALGGSDYTVSLWDLQHEICVRAYDAHQGSPRALAWDPFSDGTIVTSGGRDGSIYVWDLRMAEAALHLPRAHGPRRRSRRQAEAHTAGVTALAYVPNGQLVSACSDHAMVHAWDLRATNRVVSTSADASCERPWNKRSHGISSLAVSASRHRVYAACTDGCINILDADDVHRPLPTWEASAMYMDVQRQNTLYARLAMHDDRFLALGCNSGDVVLWDVAHLPRNPDTGLAYTGVCLPRAHDYKYVRTRSNIAVRKSML</sequence>
<dbReference type="GO" id="GO:0030674">
    <property type="term" value="F:protein-macromolecule adaptor activity"/>
    <property type="evidence" value="ECO:0007669"/>
    <property type="project" value="TreeGrafter"/>
</dbReference>
<evidence type="ECO:0000256" key="3">
    <source>
        <dbReference type="ARBA" id="ARBA00022737"/>
    </source>
</evidence>
<dbReference type="RefSeq" id="XP_017990999.1">
    <property type="nucleotide sequence ID" value="XM_018134775.1"/>
</dbReference>
<evidence type="ECO:0000256" key="4">
    <source>
        <dbReference type="ARBA" id="ARBA00022786"/>
    </source>
</evidence>
<evidence type="ECO:0000313" key="9">
    <source>
        <dbReference type="Proteomes" id="UP000037751"/>
    </source>
</evidence>
<proteinExistence type="inferred from homology"/>
<accession>A0A0M8MN00</accession>
<keyword evidence="3" id="KW-0677">Repeat</keyword>
<dbReference type="InterPro" id="IPR001680">
    <property type="entry name" value="WD40_rpt"/>
</dbReference>
<dbReference type="GO" id="GO:0043161">
    <property type="term" value="P:proteasome-mediated ubiquitin-dependent protein catabolic process"/>
    <property type="evidence" value="ECO:0007669"/>
    <property type="project" value="TreeGrafter"/>
</dbReference>
<organism evidence="8 9">
    <name type="scientific">Malassezia pachydermatis</name>
    <dbReference type="NCBI Taxonomy" id="77020"/>
    <lineage>
        <taxon>Eukaryota</taxon>
        <taxon>Fungi</taxon>
        <taxon>Dikarya</taxon>
        <taxon>Basidiomycota</taxon>
        <taxon>Ustilaginomycotina</taxon>
        <taxon>Malasseziomycetes</taxon>
        <taxon>Malasseziales</taxon>
        <taxon>Malasseziaceae</taxon>
        <taxon>Malassezia</taxon>
    </lineage>
</organism>
<dbReference type="PANTHER" id="PTHR22852">
    <property type="entry name" value="LETHAL 2 DENTICLELESS PROTEIN RETINOIC ACID-REGULATED NUCLEAR MATRIX-ASSOCIATED PROTEIN"/>
    <property type="match status" value="1"/>
</dbReference>
<evidence type="ECO:0000256" key="5">
    <source>
        <dbReference type="ARBA" id="ARBA00038344"/>
    </source>
</evidence>
<evidence type="ECO:0000256" key="7">
    <source>
        <dbReference type="SAM" id="MobiDB-lite"/>
    </source>
</evidence>
<dbReference type="InterPro" id="IPR019775">
    <property type="entry name" value="WD40_repeat_CS"/>
</dbReference>
<feature type="region of interest" description="Disordered" evidence="7">
    <location>
        <begin position="55"/>
        <end position="111"/>
    </location>
</feature>
<dbReference type="Gene3D" id="2.130.10.10">
    <property type="entry name" value="YVTN repeat-like/Quinoprotein amine dehydrogenase"/>
    <property type="match status" value="1"/>
</dbReference>
<dbReference type="GO" id="GO:0005634">
    <property type="term" value="C:nucleus"/>
    <property type="evidence" value="ECO:0007669"/>
    <property type="project" value="TreeGrafter"/>
</dbReference>
<evidence type="ECO:0000313" key="8">
    <source>
        <dbReference type="EMBL" id="KOS13367.1"/>
    </source>
</evidence>
<comment type="caution">
    <text evidence="8">The sequence shown here is derived from an EMBL/GenBank/DDBJ whole genome shotgun (WGS) entry which is preliminary data.</text>
</comment>
<feature type="compositionally biased region" description="Low complexity" evidence="7">
    <location>
        <begin position="67"/>
        <end position="81"/>
    </location>
</feature>
<dbReference type="EMBL" id="LGAV01000006">
    <property type="protein sequence ID" value="KOS13367.1"/>
    <property type="molecule type" value="Genomic_DNA"/>
</dbReference>
<dbReference type="Proteomes" id="UP000037751">
    <property type="component" value="Unassembled WGS sequence"/>
</dbReference>
<protein>
    <submittedName>
        <fullName evidence="8">Wd40 repeat-like protein</fullName>
    </submittedName>
</protein>
<feature type="region of interest" description="Disordered" evidence="7">
    <location>
        <begin position="1"/>
        <end position="20"/>
    </location>
</feature>
<name>A0A0M8MN00_9BASI</name>
<keyword evidence="9" id="KW-1185">Reference proteome</keyword>
<feature type="repeat" description="WD" evidence="6">
    <location>
        <begin position="309"/>
        <end position="350"/>
    </location>
</feature>
<dbReference type="OrthoDB" id="2096344at2759"/>
<comment type="pathway">
    <text evidence="1">Protein modification; protein ubiquitination.</text>
</comment>
<dbReference type="PROSITE" id="PS50082">
    <property type="entry name" value="WD_REPEATS_2"/>
    <property type="match status" value="3"/>
</dbReference>
<keyword evidence="4" id="KW-0833">Ubl conjugation pathway</keyword>
<dbReference type="InterPro" id="IPR036322">
    <property type="entry name" value="WD40_repeat_dom_sf"/>
</dbReference>
<dbReference type="PROSITE" id="PS50294">
    <property type="entry name" value="WD_REPEATS_REGION"/>
    <property type="match status" value="2"/>
</dbReference>
<dbReference type="STRING" id="77020.A0A0M8MN00"/>
<evidence type="ECO:0000256" key="6">
    <source>
        <dbReference type="PROSITE-ProRule" id="PRU00221"/>
    </source>
</evidence>
<dbReference type="SMART" id="SM00320">
    <property type="entry name" value="WD40"/>
    <property type="match status" value="5"/>
</dbReference>
<dbReference type="InterPro" id="IPR051865">
    <property type="entry name" value="WD-repeat_CDT2_adapter"/>
</dbReference>
<dbReference type="VEuPathDB" id="FungiDB:Malapachy_0246"/>
<dbReference type="SUPFAM" id="SSF50978">
    <property type="entry name" value="WD40 repeat-like"/>
    <property type="match status" value="1"/>
</dbReference>
<comment type="similarity">
    <text evidence="5">Belongs to the WD repeat cdt2 family.</text>
</comment>
<feature type="repeat" description="WD" evidence="6">
    <location>
        <begin position="251"/>
        <end position="294"/>
    </location>
</feature>